<dbReference type="CDD" id="cd00093">
    <property type="entry name" value="HTH_XRE"/>
    <property type="match status" value="1"/>
</dbReference>
<evidence type="ECO:0000259" key="1">
    <source>
        <dbReference type="PROSITE" id="PS50943"/>
    </source>
</evidence>
<evidence type="ECO:0000313" key="2">
    <source>
        <dbReference type="EMBL" id="KAB0681315.1"/>
    </source>
</evidence>
<dbReference type="SMART" id="SM00530">
    <property type="entry name" value="HTH_XRE"/>
    <property type="match status" value="1"/>
</dbReference>
<name>A0A7V7PRI1_9HYPH</name>
<dbReference type="RefSeq" id="WP_150968544.1">
    <property type="nucleotide sequence ID" value="NZ_VZDO01000003.1"/>
</dbReference>
<dbReference type="Gene3D" id="1.10.260.40">
    <property type="entry name" value="lambda repressor-like DNA-binding domains"/>
    <property type="match status" value="1"/>
</dbReference>
<dbReference type="GO" id="GO:0003677">
    <property type="term" value="F:DNA binding"/>
    <property type="evidence" value="ECO:0007669"/>
    <property type="project" value="InterPro"/>
</dbReference>
<dbReference type="SUPFAM" id="SSF47413">
    <property type="entry name" value="lambda repressor-like DNA-binding domains"/>
    <property type="match status" value="1"/>
</dbReference>
<accession>A0A7V7PRI1</accession>
<dbReference type="Proteomes" id="UP000432089">
    <property type="component" value="Unassembled WGS sequence"/>
</dbReference>
<proteinExistence type="predicted"/>
<dbReference type="Pfam" id="PF13560">
    <property type="entry name" value="HTH_31"/>
    <property type="match status" value="1"/>
</dbReference>
<feature type="domain" description="HTH cro/C1-type" evidence="1">
    <location>
        <begin position="14"/>
        <end position="68"/>
    </location>
</feature>
<dbReference type="PROSITE" id="PS50943">
    <property type="entry name" value="HTH_CROC1"/>
    <property type="match status" value="1"/>
</dbReference>
<dbReference type="InterPro" id="IPR010982">
    <property type="entry name" value="Lambda_DNA-bd_dom_sf"/>
</dbReference>
<evidence type="ECO:0000313" key="3">
    <source>
        <dbReference type="Proteomes" id="UP000432089"/>
    </source>
</evidence>
<protein>
    <submittedName>
        <fullName evidence="2">Helix-turn-helix transcriptional regulator</fullName>
    </submittedName>
</protein>
<comment type="caution">
    <text evidence="2">The sequence shown here is derived from an EMBL/GenBank/DDBJ whole genome shotgun (WGS) entry which is preliminary data.</text>
</comment>
<dbReference type="EMBL" id="VZDO01000003">
    <property type="protein sequence ID" value="KAB0681315.1"/>
    <property type="molecule type" value="Genomic_DNA"/>
</dbReference>
<dbReference type="AlphaFoldDB" id="A0A7V7PRI1"/>
<organism evidence="2 3">
    <name type="scientific">Plantimonas leprariae</name>
    <dbReference type="NCBI Taxonomy" id="2615207"/>
    <lineage>
        <taxon>Bacteria</taxon>
        <taxon>Pseudomonadati</taxon>
        <taxon>Pseudomonadota</taxon>
        <taxon>Alphaproteobacteria</taxon>
        <taxon>Hyphomicrobiales</taxon>
        <taxon>Aurantimonadaceae</taxon>
        <taxon>Plantimonas</taxon>
    </lineage>
</organism>
<keyword evidence="3" id="KW-1185">Reference proteome</keyword>
<gene>
    <name evidence="2" type="ORF">F6X38_05345</name>
</gene>
<dbReference type="InterPro" id="IPR001387">
    <property type="entry name" value="Cro/C1-type_HTH"/>
</dbReference>
<reference evidence="2 3" key="1">
    <citation type="submission" date="2019-09" db="EMBL/GenBank/DDBJ databases">
        <title>YIM 132180 draft genome.</title>
        <authorList>
            <person name="Zhang K."/>
        </authorList>
    </citation>
    <scope>NUCLEOTIDE SEQUENCE [LARGE SCALE GENOMIC DNA]</scope>
    <source>
        <strain evidence="2 3">YIM 132180</strain>
    </source>
</reference>
<sequence>MTKKLEDECLGAAIRKRRLAAKQTQEQLGSSVQMSYQQIQKYETGANRVAFSTLLGLAKGLHCRAAELIADAEGEISDRQRGISRAA</sequence>